<feature type="signal peptide" evidence="2">
    <location>
        <begin position="1"/>
        <end position="18"/>
    </location>
</feature>
<evidence type="ECO:0000256" key="2">
    <source>
        <dbReference type="SAM" id="SignalP"/>
    </source>
</evidence>
<dbReference type="GeneID" id="25738971"/>
<accession>A0A0D2L3U9</accession>
<proteinExistence type="predicted"/>
<keyword evidence="2" id="KW-0732">Signal</keyword>
<dbReference type="STRING" id="145388.A0A0D2L3U9"/>
<keyword evidence="4" id="KW-1185">Reference proteome</keyword>
<dbReference type="EMBL" id="KK101179">
    <property type="protein sequence ID" value="KIZ01869.1"/>
    <property type="molecule type" value="Genomic_DNA"/>
</dbReference>
<evidence type="ECO:0000313" key="4">
    <source>
        <dbReference type="Proteomes" id="UP000054498"/>
    </source>
</evidence>
<organism evidence="3 4">
    <name type="scientific">Monoraphidium neglectum</name>
    <dbReference type="NCBI Taxonomy" id="145388"/>
    <lineage>
        <taxon>Eukaryota</taxon>
        <taxon>Viridiplantae</taxon>
        <taxon>Chlorophyta</taxon>
        <taxon>core chlorophytes</taxon>
        <taxon>Chlorophyceae</taxon>
        <taxon>CS clade</taxon>
        <taxon>Sphaeropleales</taxon>
        <taxon>Selenastraceae</taxon>
        <taxon>Monoraphidium</taxon>
    </lineage>
</organism>
<name>A0A0D2L3U9_9CHLO</name>
<evidence type="ECO:0000256" key="1">
    <source>
        <dbReference type="SAM" id="MobiDB-lite"/>
    </source>
</evidence>
<reference evidence="3 4" key="1">
    <citation type="journal article" date="2013" name="BMC Genomics">
        <title>Reconstruction of the lipid metabolism for the microalga Monoraphidium neglectum from its genome sequence reveals characteristics suitable for biofuel production.</title>
        <authorList>
            <person name="Bogen C."/>
            <person name="Al-Dilaimi A."/>
            <person name="Albersmeier A."/>
            <person name="Wichmann J."/>
            <person name="Grundmann M."/>
            <person name="Rupp O."/>
            <person name="Lauersen K.J."/>
            <person name="Blifernez-Klassen O."/>
            <person name="Kalinowski J."/>
            <person name="Goesmann A."/>
            <person name="Mussgnug J.H."/>
            <person name="Kruse O."/>
        </authorList>
    </citation>
    <scope>NUCLEOTIDE SEQUENCE [LARGE SCALE GENOMIC DNA]</scope>
    <source>
        <strain evidence="3 4">SAG 48.87</strain>
    </source>
</reference>
<dbReference type="AlphaFoldDB" id="A0A0D2L3U9"/>
<dbReference type="PROSITE" id="PS51257">
    <property type="entry name" value="PROKAR_LIPOPROTEIN"/>
    <property type="match status" value="1"/>
</dbReference>
<evidence type="ECO:0000313" key="3">
    <source>
        <dbReference type="EMBL" id="KIZ01869.1"/>
    </source>
</evidence>
<dbReference type="OrthoDB" id="551107at2759"/>
<dbReference type="KEGG" id="mng:MNEG_6095"/>
<feature type="chain" id="PRO_5002263464" evidence="2">
    <location>
        <begin position="19"/>
        <end position="410"/>
    </location>
</feature>
<dbReference type="Proteomes" id="UP000054498">
    <property type="component" value="Unassembled WGS sequence"/>
</dbReference>
<protein>
    <submittedName>
        <fullName evidence="3">Uncharacterized protein</fullName>
    </submittedName>
</protein>
<dbReference type="RefSeq" id="XP_013900888.1">
    <property type="nucleotide sequence ID" value="XM_014045434.1"/>
</dbReference>
<sequence>MLSRGCFAALLFPNAAAAACKQALSHVGAVLGGCTAAASTSAQPSASRSLPGFGRLTADRGHAVCGPSSIPPSGAAFSTAALAGATEAGDAAHAAASIGAPAADAAGDGGAASSGSSGVPSSESDAAASSAGDGAAGGGGDGPASSSGDGAAPEVMVPQPVPRAHVDAPRGAAGAAAGARTPSEERTKAEIDLQRAAGGRELHALISGAPEPLAPEALRIALSRAAVLVQAKQQQSKAAQGVGAVADEEAVLLNDALIRLTTRLVQVHGGLDVPQLAAILHSYAKLQLLPGTVEFMAQLVGRLKGRISSGAGVDGKVLAMLGWSLARLGCTNETVLAELARAAEQHADAMTVPQLRQLLWAAATLPLHDWQLIATLSRAAARRVRARRPRLVVQQQRHNAGCGWVFYRHA</sequence>
<feature type="compositionally biased region" description="Low complexity" evidence="1">
    <location>
        <begin position="143"/>
        <end position="154"/>
    </location>
</feature>
<feature type="region of interest" description="Disordered" evidence="1">
    <location>
        <begin position="102"/>
        <end position="187"/>
    </location>
</feature>
<gene>
    <name evidence="3" type="ORF">MNEG_6095</name>
</gene>
<feature type="compositionally biased region" description="Low complexity" evidence="1">
    <location>
        <begin position="113"/>
        <end position="133"/>
    </location>
</feature>